<protein>
    <submittedName>
        <fullName evidence="1">Uncharacterized protein</fullName>
    </submittedName>
</protein>
<accession>A0ABV5QAS0</accession>
<dbReference type="EMBL" id="JBHMCE010000014">
    <property type="protein sequence ID" value="MFB9532592.1"/>
    <property type="molecule type" value="Genomic_DNA"/>
</dbReference>
<organism evidence="1 2">
    <name type="scientific">Nonomuraea roseola</name>
    <dbReference type="NCBI Taxonomy" id="46179"/>
    <lineage>
        <taxon>Bacteria</taxon>
        <taxon>Bacillati</taxon>
        <taxon>Actinomycetota</taxon>
        <taxon>Actinomycetes</taxon>
        <taxon>Streptosporangiales</taxon>
        <taxon>Streptosporangiaceae</taxon>
        <taxon>Nonomuraea</taxon>
    </lineage>
</organism>
<keyword evidence="2" id="KW-1185">Reference proteome</keyword>
<evidence type="ECO:0000313" key="1">
    <source>
        <dbReference type="EMBL" id="MFB9532592.1"/>
    </source>
</evidence>
<sequence>MSWWTRAPMVLSGVRPAAVGLVPGVTNLLVRHCVERSGTGQARVGVLLGSGERHGPSAIRWAACCAARGRARRAG</sequence>
<reference evidence="1 2" key="1">
    <citation type="submission" date="2024-09" db="EMBL/GenBank/DDBJ databases">
        <authorList>
            <person name="Sun Q."/>
            <person name="Mori K."/>
        </authorList>
    </citation>
    <scope>NUCLEOTIDE SEQUENCE [LARGE SCALE GENOMIC DNA]</scope>
    <source>
        <strain evidence="1 2">JCM 3323</strain>
    </source>
</reference>
<proteinExistence type="predicted"/>
<name>A0ABV5QAS0_9ACTN</name>
<evidence type="ECO:0000313" key="2">
    <source>
        <dbReference type="Proteomes" id="UP001589646"/>
    </source>
</evidence>
<comment type="caution">
    <text evidence="1">The sequence shown here is derived from an EMBL/GenBank/DDBJ whole genome shotgun (WGS) entry which is preliminary data.</text>
</comment>
<gene>
    <name evidence="1" type="ORF">ACFFRN_38805</name>
</gene>
<dbReference type="RefSeq" id="WP_346117577.1">
    <property type="nucleotide sequence ID" value="NZ_BAAAXC010000005.1"/>
</dbReference>
<dbReference type="Proteomes" id="UP001589646">
    <property type="component" value="Unassembled WGS sequence"/>
</dbReference>